<accession>K1QZK2</accession>
<feature type="domain" description="SKICH" evidence="2">
    <location>
        <begin position="19"/>
        <end position="124"/>
    </location>
</feature>
<organism evidence="3">
    <name type="scientific">Magallana gigas</name>
    <name type="common">Pacific oyster</name>
    <name type="synonym">Crassostrea gigas</name>
    <dbReference type="NCBI Taxonomy" id="29159"/>
    <lineage>
        <taxon>Eukaryota</taxon>
        <taxon>Metazoa</taxon>
        <taxon>Spiralia</taxon>
        <taxon>Lophotrochozoa</taxon>
        <taxon>Mollusca</taxon>
        <taxon>Bivalvia</taxon>
        <taxon>Autobranchia</taxon>
        <taxon>Pteriomorphia</taxon>
        <taxon>Ostreida</taxon>
        <taxon>Ostreoidea</taxon>
        <taxon>Ostreidae</taxon>
        <taxon>Magallana</taxon>
    </lineage>
</organism>
<dbReference type="EMBL" id="JH823242">
    <property type="protein sequence ID" value="EKC36584.1"/>
    <property type="molecule type" value="Genomic_DNA"/>
</dbReference>
<gene>
    <name evidence="3" type="ORF">CGI_10018171</name>
</gene>
<dbReference type="AlphaFoldDB" id="K1QZK2"/>
<evidence type="ECO:0000256" key="1">
    <source>
        <dbReference type="ARBA" id="ARBA00023054"/>
    </source>
</evidence>
<dbReference type="Gene3D" id="2.60.40.2840">
    <property type="match status" value="1"/>
</dbReference>
<dbReference type="PANTHER" id="PTHR31915:SF6">
    <property type="entry name" value="SKICH DOMAIN-CONTAINING PROTEIN"/>
    <property type="match status" value="1"/>
</dbReference>
<proteinExistence type="predicted"/>
<sequence length="750" mass="86897">MANFEEMDTINPVMDLVVFRHIKDIDMGIMKSLPVSYDLGLNFHPHLNDWVGLFYAGWGSVNDFLEYRWAPLLPRDLIAAHNRRRSVLFDVSNFADLREEDAHFCFLYVTNDSHVVGVSNNFKFRSMPGYEDDLCFSNLEQRIREDTSFTFISMDTAIEFEDHVQLFSNRKRGLEDSFEVIDNETPPQKRRSTKEKVMIRTQDPSTLVTLSAEQWQDVFRIVSERSVVQTINTGAVAVAEPIFDINKEVSSQPANLTPYPFKNQATPPLTFESRLAILPGPCSVIMALDRNSTSCASCAMGKSLVRDLFIGRSKDEKSIQRMTEKMEAMKEEDVKLRLRLQKTLAEYQATRQNSYHLEELLVQNQQLEEQLRTTENRMEDLRAENKEMKDKLASLENNEKQPPSLIEDQDRAILEFLKEGFQGVIQVNGRRLTVILEENYSTNPEVPEPKEEWKMYFPKRMERMRKSMCNQSITIASLRDTVISQRTRMSSQSERMQNIQRKLELVTRKKKETDTKLAEVTQRIRCLLRDRAKCFTNEWRQFARKITVNPPREKEPRTRAITSVIRSPPALVSSSWKSRRPERKCETCGVVFSASVDPRVIEEHIAFHNTDKHLIYHPRYIRCYSISQYRFHHLQDSELLLNTYSEVMASSIITVISACVLVSSVCTVYTINAENIFSSPATDLPSQNAQLLEACFNLCRQGMCPNSCPQSFVSPWSKRSYHKRKLFDKSGYGTGFDDHGWFMRLLGRMN</sequence>
<evidence type="ECO:0000313" key="3">
    <source>
        <dbReference type="EMBL" id="EKC36584.1"/>
    </source>
</evidence>
<protein>
    <submittedName>
        <fullName evidence="3">Tax1-binding protein 1-like protein B</fullName>
    </submittedName>
</protein>
<dbReference type="Pfam" id="PF17751">
    <property type="entry name" value="SKICH"/>
    <property type="match status" value="1"/>
</dbReference>
<keyword evidence="1" id="KW-0175">Coiled coil</keyword>
<dbReference type="InterPro" id="IPR051002">
    <property type="entry name" value="UBA_autophagy_assoc_protein"/>
</dbReference>
<reference evidence="3" key="1">
    <citation type="journal article" date="2012" name="Nature">
        <title>The oyster genome reveals stress adaptation and complexity of shell formation.</title>
        <authorList>
            <person name="Zhang G."/>
            <person name="Fang X."/>
            <person name="Guo X."/>
            <person name="Li L."/>
            <person name="Luo R."/>
            <person name="Xu F."/>
            <person name="Yang P."/>
            <person name="Zhang L."/>
            <person name="Wang X."/>
            <person name="Qi H."/>
            <person name="Xiong Z."/>
            <person name="Que H."/>
            <person name="Xie Y."/>
            <person name="Holland P.W."/>
            <person name="Paps J."/>
            <person name="Zhu Y."/>
            <person name="Wu F."/>
            <person name="Chen Y."/>
            <person name="Wang J."/>
            <person name="Peng C."/>
            <person name="Meng J."/>
            <person name="Yang L."/>
            <person name="Liu J."/>
            <person name="Wen B."/>
            <person name="Zhang N."/>
            <person name="Huang Z."/>
            <person name="Zhu Q."/>
            <person name="Feng Y."/>
            <person name="Mount A."/>
            <person name="Hedgecock D."/>
            <person name="Xu Z."/>
            <person name="Liu Y."/>
            <person name="Domazet-Loso T."/>
            <person name="Du Y."/>
            <person name="Sun X."/>
            <person name="Zhang S."/>
            <person name="Liu B."/>
            <person name="Cheng P."/>
            <person name="Jiang X."/>
            <person name="Li J."/>
            <person name="Fan D."/>
            <person name="Wang W."/>
            <person name="Fu W."/>
            <person name="Wang T."/>
            <person name="Wang B."/>
            <person name="Zhang J."/>
            <person name="Peng Z."/>
            <person name="Li Y."/>
            <person name="Li N."/>
            <person name="Wang J."/>
            <person name="Chen M."/>
            <person name="He Y."/>
            <person name="Tan F."/>
            <person name="Song X."/>
            <person name="Zheng Q."/>
            <person name="Huang R."/>
            <person name="Yang H."/>
            <person name="Du X."/>
            <person name="Chen L."/>
            <person name="Yang M."/>
            <person name="Gaffney P.M."/>
            <person name="Wang S."/>
            <person name="Luo L."/>
            <person name="She Z."/>
            <person name="Ming Y."/>
            <person name="Huang W."/>
            <person name="Zhang S."/>
            <person name="Huang B."/>
            <person name="Zhang Y."/>
            <person name="Qu T."/>
            <person name="Ni P."/>
            <person name="Miao G."/>
            <person name="Wang J."/>
            <person name="Wang Q."/>
            <person name="Steinberg C.E."/>
            <person name="Wang H."/>
            <person name="Li N."/>
            <person name="Qian L."/>
            <person name="Zhang G."/>
            <person name="Li Y."/>
            <person name="Yang H."/>
            <person name="Liu X."/>
            <person name="Wang J."/>
            <person name="Yin Y."/>
            <person name="Wang J."/>
        </authorList>
    </citation>
    <scope>NUCLEOTIDE SEQUENCE [LARGE SCALE GENOMIC DNA]</scope>
    <source>
        <strain evidence="3">05x7-T-G4-1.051#20</strain>
    </source>
</reference>
<dbReference type="InParanoid" id="K1QZK2"/>
<dbReference type="InterPro" id="IPR041611">
    <property type="entry name" value="SKICH"/>
</dbReference>
<dbReference type="HOGENOM" id="CLU_370990_0_0_1"/>
<dbReference type="PANTHER" id="PTHR31915">
    <property type="entry name" value="SKICH DOMAIN-CONTAINING PROTEIN"/>
    <property type="match status" value="1"/>
</dbReference>
<name>K1QZK2_MAGGI</name>
<evidence type="ECO:0000259" key="2">
    <source>
        <dbReference type="Pfam" id="PF17751"/>
    </source>
</evidence>